<feature type="chain" id="PRO_5021294163" description="BPTI/Kunitz inhibitor domain-containing protein" evidence="1">
    <location>
        <begin position="19"/>
        <end position="85"/>
    </location>
</feature>
<reference evidence="3 4" key="1">
    <citation type="submission" date="2019-04" db="EMBL/GenBank/DDBJ databases">
        <title>Annotation for the trematode Fasciola gigantica.</title>
        <authorList>
            <person name="Choi Y.-J."/>
        </authorList>
    </citation>
    <scope>NUCLEOTIDE SEQUENCE [LARGE SCALE GENOMIC DNA]</scope>
    <source>
        <strain evidence="3">Uganda_cow_1</strain>
    </source>
</reference>
<evidence type="ECO:0000313" key="3">
    <source>
        <dbReference type="EMBL" id="TPP63842.1"/>
    </source>
</evidence>
<comment type="caution">
    <text evidence="3">The sequence shown here is derived from an EMBL/GenBank/DDBJ whole genome shotgun (WGS) entry which is preliminary data.</text>
</comment>
<dbReference type="GO" id="GO:0004867">
    <property type="term" value="F:serine-type endopeptidase inhibitor activity"/>
    <property type="evidence" value="ECO:0007669"/>
    <property type="project" value="InterPro"/>
</dbReference>
<gene>
    <name evidence="3" type="ORF">FGIG_04025</name>
</gene>
<keyword evidence="1" id="KW-0732">Signal</keyword>
<feature type="signal peptide" evidence="1">
    <location>
        <begin position="1"/>
        <end position="18"/>
    </location>
</feature>
<evidence type="ECO:0000256" key="1">
    <source>
        <dbReference type="SAM" id="SignalP"/>
    </source>
</evidence>
<dbReference type="AlphaFoldDB" id="A0A504YP79"/>
<name>A0A504YP79_FASGI</name>
<evidence type="ECO:0000313" key="4">
    <source>
        <dbReference type="Proteomes" id="UP000316759"/>
    </source>
</evidence>
<dbReference type="SUPFAM" id="SSF57362">
    <property type="entry name" value="BPTI-like"/>
    <property type="match status" value="1"/>
</dbReference>
<sequence>MSFVQLFLLLCTIGSSLGHSEVYPFCESPLDISSKCQKKITRYGYSRELEKCIPFRICENSTSMNNFGSEAVCRRFCVKFKSPSF</sequence>
<evidence type="ECO:0000259" key="2">
    <source>
        <dbReference type="PROSITE" id="PS50279"/>
    </source>
</evidence>
<dbReference type="PROSITE" id="PS50279">
    <property type="entry name" value="BPTI_KUNITZ_2"/>
    <property type="match status" value="1"/>
</dbReference>
<dbReference type="Proteomes" id="UP000316759">
    <property type="component" value="Unassembled WGS sequence"/>
</dbReference>
<accession>A0A504YP79</accession>
<dbReference type="InterPro" id="IPR002223">
    <property type="entry name" value="Kunitz_BPTI"/>
</dbReference>
<dbReference type="EMBL" id="SUNJ01005171">
    <property type="protein sequence ID" value="TPP63842.1"/>
    <property type="molecule type" value="Genomic_DNA"/>
</dbReference>
<protein>
    <recommendedName>
        <fullName evidence="2">BPTI/Kunitz inhibitor domain-containing protein</fullName>
    </recommendedName>
</protein>
<dbReference type="SMART" id="SM00131">
    <property type="entry name" value="KU"/>
    <property type="match status" value="1"/>
</dbReference>
<organism evidence="3 4">
    <name type="scientific">Fasciola gigantica</name>
    <name type="common">Giant liver fluke</name>
    <dbReference type="NCBI Taxonomy" id="46835"/>
    <lineage>
        <taxon>Eukaryota</taxon>
        <taxon>Metazoa</taxon>
        <taxon>Spiralia</taxon>
        <taxon>Lophotrochozoa</taxon>
        <taxon>Platyhelminthes</taxon>
        <taxon>Trematoda</taxon>
        <taxon>Digenea</taxon>
        <taxon>Plagiorchiida</taxon>
        <taxon>Echinostomata</taxon>
        <taxon>Echinostomatoidea</taxon>
        <taxon>Fasciolidae</taxon>
        <taxon>Fasciola</taxon>
    </lineage>
</organism>
<proteinExistence type="predicted"/>
<dbReference type="Pfam" id="PF00014">
    <property type="entry name" value="Kunitz_BPTI"/>
    <property type="match status" value="1"/>
</dbReference>
<dbReference type="InterPro" id="IPR036880">
    <property type="entry name" value="Kunitz_BPTI_sf"/>
</dbReference>
<feature type="domain" description="BPTI/Kunitz inhibitor" evidence="2">
    <location>
        <begin position="26"/>
        <end position="77"/>
    </location>
</feature>
<dbReference type="Gene3D" id="4.10.410.10">
    <property type="entry name" value="Pancreatic trypsin inhibitor Kunitz domain"/>
    <property type="match status" value="1"/>
</dbReference>
<keyword evidence="4" id="KW-1185">Reference proteome</keyword>